<protein>
    <submittedName>
        <fullName evidence="4">Pectate lyase</fullName>
    </submittedName>
</protein>
<evidence type="ECO:0000313" key="4">
    <source>
        <dbReference type="EMBL" id="AVX38462.1"/>
    </source>
</evidence>
<keyword evidence="5" id="KW-1185">Reference proteome</keyword>
<dbReference type="EMBL" id="CP028487">
    <property type="protein sequence ID" value="AVX38462.1"/>
    <property type="molecule type" value="Genomic_DNA"/>
</dbReference>
<evidence type="ECO:0000259" key="3">
    <source>
        <dbReference type="SMART" id="SM00656"/>
    </source>
</evidence>
<feature type="domain" description="Pectate lyase" evidence="3">
    <location>
        <begin position="146"/>
        <end position="385"/>
    </location>
</feature>
<keyword evidence="2" id="KW-0624">Polysaccharide degradation</keyword>
<keyword evidence="2" id="KW-0964">Secreted</keyword>
<dbReference type="GO" id="GO:0016829">
    <property type="term" value="F:lyase activity"/>
    <property type="evidence" value="ECO:0007669"/>
    <property type="project" value="UniProtKB-KW"/>
</dbReference>
<dbReference type="Pfam" id="PF00544">
    <property type="entry name" value="Pectate_lyase_4"/>
    <property type="match status" value="1"/>
</dbReference>
<evidence type="ECO:0000256" key="2">
    <source>
        <dbReference type="RuleBase" id="RU361173"/>
    </source>
</evidence>
<accession>A0ABM6UU20</accession>
<comment type="similarity">
    <text evidence="2">Belongs to the polysaccharide lyase 1 family.</text>
</comment>
<proteinExistence type="inferred from homology"/>
<evidence type="ECO:0000256" key="1">
    <source>
        <dbReference type="ARBA" id="ARBA00023239"/>
    </source>
</evidence>
<dbReference type="Gene3D" id="2.160.20.10">
    <property type="entry name" value="Single-stranded right-handed beta-helix, Pectin lyase-like"/>
    <property type="match status" value="1"/>
</dbReference>
<dbReference type="SUPFAM" id="SSF51126">
    <property type="entry name" value="Pectin lyase-like"/>
    <property type="match status" value="1"/>
</dbReference>
<dbReference type="Proteomes" id="UP000240908">
    <property type="component" value="Chromosome"/>
</dbReference>
<dbReference type="SMART" id="SM00656">
    <property type="entry name" value="Amb_all"/>
    <property type="match status" value="1"/>
</dbReference>
<keyword evidence="1 2" id="KW-0456">Lyase</keyword>
<dbReference type="PANTHER" id="PTHR31683">
    <property type="entry name" value="PECTATE LYASE 18-RELATED"/>
    <property type="match status" value="1"/>
</dbReference>
<dbReference type="InterPro" id="IPR002022">
    <property type="entry name" value="Pec_lyase"/>
</dbReference>
<comment type="subcellular location">
    <subcellularLocation>
        <location evidence="2">Secreted</location>
    </subcellularLocation>
</comment>
<organism evidence="4 5">
    <name type="scientific">Yersinia massiliensis</name>
    <dbReference type="NCBI Taxonomy" id="419257"/>
    <lineage>
        <taxon>Bacteria</taxon>
        <taxon>Pseudomonadati</taxon>
        <taxon>Pseudomonadota</taxon>
        <taxon>Gammaproteobacteria</taxon>
        <taxon>Enterobacterales</taxon>
        <taxon>Yersiniaceae</taxon>
        <taxon>Yersinia</taxon>
    </lineage>
</organism>
<name>A0ABM6UU20_9GAMM</name>
<keyword evidence="2" id="KW-0119">Carbohydrate metabolism</keyword>
<dbReference type="PANTHER" id="PTHR31683:SF18">
    <property type="entry name" value="PECTATE LYASE 21-RELATED"/>
    <property type="match status" value="1"/>
</dbReference>
<dbReference type="InterPro" id="IPR011050">
    <property type="entry name" value="Pectin_lyase_fold/virulence"/>
</dbReference>
<dbReference type="InterPro" id="IPR045032">
    <property type="entry name" value="PEL"/>
</dbReference>
<sequence length="465" mass="50881">MLNKIKFIMTGVIMHQSFTLRRTVISSALAMIISASFIYSSGVAARDLGRNILANGDGWGSFGPGVSGGSAADQSHIFVVSTWQEFRDALGGTSAHNQSTPRIIYVKGTINAMDKDGTVLTCDDIANKIVVPDTGKVFSMADFIAHFNPEGAWGMVTPSGPLEVARIEAAESQTQQIRQRFGSNVTLIGVGKDAHIIGAHLLARDVSNIIIRNLRISDAYDCFPEWDPTDGSAGNWNSLYDNLSIWTTQHIWVDHVTLDDGEHPRQSLPKVFGRVFQVHDGLMDVTHSSNYVTASYNIFDDHDKVNLIGSSDSRLEDRDKLKVTMHHNHWRNPGQRAPRVRFGQVDVYNNYAEVLAAQDFTSLWGVGFESAIYAEKNAIDLADNIPASKIIKRYLGHHILTKDNLVNGTPTDLLAVYNASVSAADQLTDNVGWVPTLRLHVNDVSDVKAIVTSQAGAGILDSTLP</sequence>
<dbReference type="InterPro" id="IPR012334">
    <property type="entry name" value="Pectin_lyas_fold"/>
</dbReference>
<evidence type="ECO:0000313" key="5">
    <source>
        <dbReference type="Proteomes" id="UP000240908"/>
    </source>
</evidence>
<gene>
    <name evidence="4" type="ORF">DA391_12790</name>
</gene>
<reference evidence="5" key="1">
    <citation type="journal article" date="2018" name="Genome Announc.">
        <title>First complete genome sequence of Yersinia massiliensis.</title>
        <authorList>
            <person name="Thomas M.C."/>
            <person name="Arling V."/>
            <person name="Goji N."/>
            <person name="Janzen T.W."/>
            <person name="Duceppe M.-O."/>
            <person name="Mathews A."/>
            <person name="Carrillo C."/>
            <person name="Amoako K."/>
        </authorList>
    </citation>
    <scope>NUCLEOTIDE SEQUENCE [LARGE SCALE GENOMIC DNA]</scope>
    <source>
        <strain evidence="5">GTA</strain>
    </source>
</reference>